<comment type="caution">
    <text evidence="2">The sequence shown here is derived from an EMBL/GenBank/DDBJ whole genome shotgun (WGS) entry which is preliminary data.</text>
</comment>
<dbReference type="PANTHER" id="PTHR47642:SF5">
    <property type="entry name" value="ATP-DEPENDENT DNA HELICASE"/>
    <property type="match status" value="1"/>
</dbReference>
<dbReference type="Gene3D" id="3.40.50.300">
    <property type="entry name" value="P-loop containing nucleotide triphosphate hydrolases"/>
    <property type="match status" value="2"/>
</dbReference>
<evidence type="ECO:0000313" key="3">
    <source>
        <dbReference type="Proteomes" id="UP000230052"/>
    </source>
</evidence>
<organism evidence="2 3">
    <name type="scientific">Candidatus Aquitaenariimonas noxiae</name>
    <dbReference type="NCBI Taxonomy" id="1974741"/>
    <lineage>
        <taxon>Bacteria</taxon>
        <taxon>Pseudomonadati</taxon>
        <taxon>Candidatus Omnitrophota</taxon>
        <taxon>Candidatus Aquitaenariimonas</taxon>
    </lineage>
</organism>
<dbReference type="GO" id="GO:0003678">
    <property type="term" value="F:DNA helicase activity"/>
    <property type="evidence" value="ECO:0007669"/>
    <property type="project" value="InterPro"/>
</dbReference>
<dbReference type="Pfam" id="PF13538">
    <property type="entry name" value="UvrD_C_2"/>
    <property type="match status" value="1"/>
</dbReference>
<dbReference type="GO" id="GO:0000723">
    <property type="term" value="P:telomere maintenance"/>
    <property type="evidence" value="ECO:0007669"/>
    <property type="project" value="InterPro"/>
</dbReference>
<dbReference type="Proteomes" id="UP000230052">
    <property type="component" value="Unassembled WGS sequence"/>
</dbReference>
<name>A0A2J0KS83_9BACT</name>
<dbReference type="InterPro" id="IPR051055">
    <property type="entry name" value="PIF1_helicase"/>
</dbReference>
<dbReference type="InterPro" id="IPR003593">
    <property type="entry name" value="AAA+_ATPase"/>
</dbReference>
<dbReference type="SMART" id="SM00382">
    <property type="entry name" value="AAA"/>
    <property type="match status" value="1"/>
</dbReference>
<dbReference type="FunFam" id="3.40.50.300:FF:001498">
    <property type="entry name" value="ATP-dependent DNA helicase"/>
    <property type="match status" value="1"/>
</dbReference>
<dbReference type="Pfam" id="PF05970">
    <property type="entry name" value="PIF1"/>
    <property type="match status" value="1"/>
</dbReference>
<feature type="domain" description="AAA+ ATPase" evidence="1">
    <location>
        <begin position="34"/>
        <end position="278"/>
    </location>
</feature>
<gene>
    <name evidence="2" type="ORF">COS99_05615</name>
</gene>
<proteinExistence type="predicted"/>
<evidence type="ECO:0000313" key="2">
    <source>
        <dbReference type="EMBL" id="PIU41412.1"/>
    </source>
</evidence>
<dbReference type="AlphaFoldDB" id="A0A2J0KS83"/>
<dbReference type="InterPro" id="IPR027417">
    <property type="entry name" value="P-loop_NTPase"/>
</dbReference>
<dbReference type="EMBL" id="PEWV01000059">
    <property type="protein sequence ID" value="PIU41412.1"/>
    <property type="molecule type" value="Genomic_DNA"/>
</dbReference>
<dbReference type="GO" id="GO:0006281">
    <property type="term" value="P:DNA repair"/>
    <property type="evidence" value="ECO:0007669"/>
    <property type="project" value="InterPro"/>
</dbReference>
<sequence>MKPYADQTITRDHLPAHLDMNDEFKSAFDLMEYTNECLFITGKAGTGKSTLLKYFKANTGKKIIVLAPTGVAAINVSGQTIHSFFRLPPKIIQKDAIKRLRDRSLIENLDMVIIDEISMVRSDLMDGIDYALRLNRGKMKTPFGGVQMVFFGDLFQLSPVVENEVKALLEERYSSPYFFSAKVFNDCNIRSIELSTIYRQKDSSFMELLNRVRNKEHTKEDLETLNKSVQKNIAVSRKDSTVILTTTNSLANTINQDRLSKLTGKEITYEAMATGKFEESAYPTDASLKLKKGAQVILIKNDPDKQWVNGTLAKVVALSKDSIVVDINGRTCDVPVVKWQKIEYSYNEDEDKIEDEVVGGFAQYPIKLAWAITIHKSQGQTFDKVIIDLGHGAFTHGQLYVALSRCTCLDGIRLKRPVTHSDIIFDRRIYEFKDRFVSLF</sequence>
<accession>A0A2J0KS83</accession>
<dbReference type="InterPro" id="IPR010285">
    <property type="entry name" value="DNA_helicase_pif1-like_DEAD"/>
</dbReference>
<dbReference type="PANTHER" id="PTHR47642">
    <property type="entry name" value="ATP-DEPENDENT DNA HELICASE"/>
    <property type="match status" value="1"/>
</dbReference>
<dbReference type="SUPFAM" id="SSF52540">
    <property type="entry name" value="P-loop containing nucleoside triphosphate hydrolases"/>
    <property type="match status" value="2"/>
</dbReference>
<reference evidence="2 3" key="1">
    <citation type="submission" date="2017-09" db="EMBL/GenBank/DDBJ databases">
        <title>Depth-based differentiation of microbial function through sediment-hosted aquifers and enrichment of novel symbionts in the deep terrestrial subsurface.</title>
        <authorList>
            <person name="Probst A.J."/>
            <person name="Ladd B."/>
            <person name="Jarett J.K."/>
            <person name="Geller-Mcgrath D.E."/>
            <person name="Sieber C.M."/>
            <person name="Emerson J.B."/>
            <person name="Anantharaman K."/>
            <person name="Thomas B.C."/>
            <person name="Malmstrom R."/>
            <person name="Stieglmeier M."/>
            <person name="Klingl A."/>
            <person name="Woyke T."/>
            <person name="Ryan C.M."/>
            <person name="Banfield J.F."/>
        </authorList>
    </citation>
    <scope>NUCLEOTIDE SEQUENCE [LARGE SCALE GENOMIC DNA]</scope>
    <source>
        <strain evidence="2">CG07_land_8_20_14_0_80_42_15</strain>
    </source>
</reference>
<evidence type="ECO:0000259" key="1">
    <source>
        <dbReference type="SMART" id="SM00382"/>
    </source>
</evidence>
<dbReference type="InterPro" id="IPR027785">
    <property type="entry name" value="UvrD-like_helicase_C"/>
</dbReference>
<protein>
    <submittedName>
        <fullName evidence="2">AAA family ATPase</fullName>
    </submittedName>
</protein>
<dbReference type="CDD" id="cd18809">
    <property type="entry name" value="SF1_C_RecD"/>
    <property type="match status" value="1"/>
</dbReference>
<dbReference type="Gene3D" id="2.30.30.940">
    <property type="match status" value="1"/>
</dbReference>